<feature type="region of interest" description="Disordered" evidence="3">
    <location>
        <begin position="84"/>
        <end position="322"/>
    </location>
</feature>
<reference evidence="4" key="1">
    <citation type="submission" date="2025-08" db="UniProtKB">
        <authorList>
            <consortium name="Ensembl"/>
        </authorList>
    </citation>
    <scope>IDENTIFICATION</scope>
</reference>
<dbReference type="Ensembl" id="ENSAPOT00000032154.1">
    <property type="protein sequence ID" value="ENSAPOP00000029553.1"/>
    <property type="gene ID" value="ENSAPOG00000015503.1"/>
</dbReference>
<feature type="compositionally biased region" description="Polar residues" evidence="3">
    <location>
        <begin position="429"/>
        <end position="441"/>
    </location>
</feature>
<feature type="compositionally biased region" description="Basic and acidic residues" evidence="3">
    <location>
        <begin position="442"/>
        <end position="451"/>
    </location>
</feature>
<feature type="compositionally biased region" description="Acidic residues" evidence="3">
    <location>
        <begin position="204"/>
        <end position="213"/>
    </location>
</feature>
<feature type="compositionally biased region" description="Basic and acidic residues" evidence="3">
    <location>
        <begin position="84"/>
        <end position="102"/>
    </location>
</feature>
<accession>A0A3Q1GGP6</accession>
<dbReference type="AlphaFoldDB" id="A0A3Q1GGP6"/>
<name>A0A3Q1GGP6_9TELE</name>
<evidence type="ECO:0000256" key="1">
    <source>
        <dbReference type="ARBA" id="ARBA00023054"/>
    </source>
</evidence>
<sequence>MDEAEKYKQRLEAIAEKRRLQEEQDKARREMEDEKLRLQQLKRKSLRDQWLMEGAPLSPTSLDAQIPRSPLWGTQAQEMEKHIDKLQSESQRLAEEQEKLEEQTADGQTKAVELADAAAEMMKDVVQNGENKARSETTEDEAEVNQSPVLDKTTAILTNGVEASADHSASEQNDQSTTNGPTEDTEATLGVSEAETGQLSNVSIEEEEEEEEGTLVMRAECVIITDEGDDVPEEHTSQEHQQEFNTPLSNPEAGKEEWEFVEEVETETAPETFSESVKSEATEVTIGTQPATGDGDMEGSIKTTENGAEETNAEGLPKELEHPVSVDVQSPANALEGTMVAPVPVYSEAQPSTVSPELEAEGEASAAPEEDEAALKAHEPACPLGQFQEIPLADLQENQRTEAGPGEQEPLLMNVKAPNNKAEPAGANSPASTETQNPTRASQREETEAPKRKCCQCCSVM</sequence>
<proteinExistence type="predicted"/>
<feature type="compositionally biased region" description="Acidic residues" evidence="3">
    <location>
        <begin position="358"/>
        <end position="372"/>
    </location>
</feature>
<evidence type="ECO:0000313" key="5">
    <source>
        <dbReference type="Proteomes" id="UP000257200"/>
    </source>
</evidence>
<dbReference type="STRING" id="80966.ENSAPOP00000029553"/>
<dbReference type="PANTHER" id="PTHR47528">
    <property type="entry name" value="PARALEMMIN-3"/>
    <property type="match status" value="1"/>
</dbReference>
<evidence type="ECO:0000256" key="2">
    <source>
        <dbReference type="SAM" id="Coils"/>
    </source>
</evidence>
<feature type="coiled-coil region" evidence="2">
    <location>
        <begin position="4"/>
        <end position="44"/>
    </location>
</feature>
<dbReference type="PANTHER" id="PTHR47528:SF1">
    <property type="entry name" value="PARALEMMIN-3"/>
    <property type="match status" value="1"/>
</dbReference>
<dbReference type="GeneTree" id="ENSGT00940000173081"/>
<keyword evidence="1 2" id="KW-0175">Coiled coil</keyword>
<feature type="compositionally biased region" description="Basic and acidic residues" evidence="3">
    <location>
        <begin position="233"/>
        <end position="242"/>
    </location>
</feature>
<dbReference type="Proteomes" id="UP000257200">
    <property type="component" value="Unplaced"/>
</dbReference>
<feature type="compositionally biased region" description="Polar residues" evidence="3">
    <location>
        <begin position="170"/>
        <end position="182"/>
    </location>
</feature>
<feature type="region of interest" description="Disordered" evidence="3">
    <location>
        <begin position="346"/>
        <end position="461"/>
    </location>
</feature>
<evidence type="ECO:0000313" key="4">
    <source>
        <dbReference type="Ensembl" id="ENSAPOP00000029553.1"/>
    </source>
</evidence>
<protein>
    <submittedName>
        <fullName evidence="4">Paralemmin 3</fullName>
    </submittedName>
</protein>
<keyword evidence="5" id="KW-1185">Reference proteome</keyword>
<dbReference type="InterPro" id="IPR004965">
    <property type="entry name" value="Paralemmin"/>
</dbReference>
<dbReference type="GO" id="GO:0016020">
    <property type="term" value="C:membrane"/>
    <property type="evidence" value="ECO:0007669"/>
    <property type="project" value="InterPro"/>
</dbReference>
<dbReference type="GO" id="GO:0008360">
    <property type="term" value="P:regulation of cell shape"/>
    <property type="evidence" value="ECO:0007669"/>
    <property type="project" value="InterPro"/>
</dbReference>
<dbReference type="InterPro" id="IPR024149">
    <property type="entry name" value="Paralemmin-3"/>
</dbReference>
<organism evidence="4 5">
    <name type="scientific">Acanthochromis polyacanthus</name>
    <name type="common">spiny chromis</name>
    <dbReference type="NCBI Taxonomy" id="80966"/>
    <lineage>
        <taxon>Eukaryota</taxon>
        <taxon>Metazoa</taxon>
        <taxon>Chordata</taxon>
        <taxon>Craniata</taxon>
        <taxon>Vertebrata</taxon>
        <taxon>Euteleostomi</taxon>
        <taxon>Actinopterygii</taxon>
        <taxon>Neopterygii</taxon>
        <taxon>Teleostei</taxon>
        <taxon>Neoteleostei</taxon>
        <taxon>Acanthomorphata</taxon>
        <taxon>Ovalentaria</taxon>
        <taxon>Pomacentridae</taxon>
        <taxon>Acanthochromis</taxon>
    </lineage>
</organism>
<feature type="compositionally biased region" description="Acidic residues" evidence="3">
    <location>
        <begin position="259"/>
        <end position="268"/>
    </location>
</feature>
<reference evidence="4" key="2">
    <citation type="submission" date="2025-09" db="UniProtKB">
        <authorList>
            <consortium name="Ensembl"/>
        </authorList>
    </citation>
    <scope>IDENTIFICATION</scope>
</reference>
<evidence type="ECO:0000256" key="3">
    <source>
        <dbReference type="SAM" id="MobiDB-lite"/>
    </source>
</evidence>
<dbReference type="Pfam" id="PF03285">
    <property type="entry name" value="Paralemmin"/>
    <property type="match status" value="1"/>
</dbReference>
<dbReference type="InParanoid" id="A0A3Q1GGP6"/>